<organism evidence="1 2">
    <name type="scientific">Streptomyces lunaelactis</name>
    <dbReference type="NCBI Taxonomy" id="1535768"/>
    <lineage>
        <taxon>Bacteria</taxon>
        <taxon>Bacillati</taxon>
        <taxon>Actinomycetota</taxon>
        <taxon>Actinomycetes</taxon>
        <taxon>Kitasatosporales</taxon>
        <taxon>Streptomycetaceae</taxon>
        <taxon>Streptomyces</taxon>
    </lineage>
</organism>
<name>A0A2R4SVZ9_9ACTN</name>
<dbReference type="KEGG" id="slk:SLUN_01040"/>
<evidence type="ECO:0008006" key="3">
    <source>
        <dbReference type="Google" id="ProtNLM"/>
    </source>
</evidence>
<reference evidence="1 2" key="1">
    <citation type="submission" date="2018-01" db="EMBL/GenBank/DDBJ databases">
        <title>Complete genome sequence of Streptomyces lunaelactis MM109T, a Ferroverdin A producer isolated from cave moonmilk deposits.</title>
        <authorList>
            <person name="Naome A."/>
            <person name="Martinet L."/>
            <person name="Maciejewska M."/>
            <person name="Anderssen S."/>
            <person name="Adam D."/>
            <person name="Tenconi E."/>
            <person name="Deflandre B."/>
            <person name="Arguelles-Arias A."/>
            <person name="Calusinska M."/>
            <person name="Copieters W."/>
            <person name="Karim L."/>
            <person name="Hanikenne M."/>
            <person name="Baurain D."/>
            <person name="van Wezel G."/>
            <person name="Smargiasso N."/>
            <person name="de Pauw E."/>
            <person name="Delfosse P."/>
            <person name="Rigali S."/>
        </authorList>
    </citation>
    <scope>NUCLEOTIDE SEQUENCE [LARGE SCALE GENOMIC DNA]</scope>
    <source>
        <strain evidence="1 2">MM109</strain>
    </source>
</reference>
<evidence type="ECO:0000313" key="2">
    <source>
        <dbReference type="Proteomes" id="UP000244201"/>
    </source>
</evidence>
<dbReference type="EMBL" id="CP026304">
    <property type="protein sequence ID" value="AVZ71045.1"/>
    <property type="molecule type" value="Genomic_DNA"/>
</dbReference>
<proteinExistence type="predicted"/>
<dbReference type="GeneID" id="55653875"/>
<dbReference type="OrthoDB" id="3374785at2"/>
<protein>
    <recommendedName>
        <fullName evidence="3">Alpha/beta hydrolase</fullName>
    </recommendedName>
</protein>
<dbReference type="RefSeq" id="WP_108146740.1">
    <property type="nucleotide sequence ID" value="NZ_CP026304.1"/>
</dbReference>
<sequence>MNANVDLIDLDAQGRLLHPRSRTPVPPDDIPAVLESHLRLREDTTDIFLYVHGWRTSALEAQDDAQTLFDLVESVMAQQPHAYPRIHGFRPQYVGVRWPSRSSPLPWGYRTIRDRTATMSLTGQVPRVLGAVLGYFNAHRELPEPGPDVLAGAYGQYLHCVGHSFGSRFLLHGILEATVRLAHGGPDTLSWSWRDRAYPWTLDSLTLFQAALPADSFLHRPYANILGANVLNAPVAMTFSPADTALGFWHRRTEKRQDAIGYLGATGPAEHLQELPLHEVKAPYDFPRDVRLLNVNASHRFLDGSRLTGGAHSDFYHPESAHLLLSLADAAR</sequence>
<dbReference type="AlphaFoldDB" id="A0A2R4SVZ9"/>
<dbReference type="Proteomes" id="UP000244201">
    <property type="component" value="Chromosome"/>
</dbReference>
<evidence type="ECO:0000313" key="1">
    <source>
        <dbReference type="EMBL" id="AVZ71045.1"/>
    </source>
</evidence>
<gene>
    <name evidence="1" type="ORF">SLUN_01040</name>
</gene>
<keyword evidence="2" id="KW-1185">Reference proteome</keyword>
<accession>A0A2R4SVZ9</accession>